<feature type="coiled-coil region" evidence="1">
    <location>
        <begin position="187"/>
        <end position="246"/>
    </location>
</feature>
<evidence type="ECO:0000256" key="1">
    <source>
        <dbReference type="SAM" id="Coils"/>
    </source>
</evidence>
<protein>
    <submittedName>
        <fullName evidence="2">Uncharacterized protein</fullName>
    </submittedName>
</protein>
<gene>
    <name evidence="2" type="ORF">RHSIM_Rhsim12G0194500</name>
</gene>
<dbReference type="EMBL" id="WJXA01000012">
    <property type="protein sequence ID" value="KAF7123331.1"/>
    <property type="molecule type" value="Genomic_DNA"/>
</dbReference>
<keyword evidence="3" id="KW-1185">Reference proteome</keyword>
<organism evidence="2 3">
    <name type="scientific">Rhododendron simsii</name>
    <name type="common">Sims's rhododendron</name>
    <dbReference type="NCBI Taxonomy" id="118357"/>
    <lineage>
        <taxon>Eukaryota</taxon>
        <taxon>Viridiplantae</taxon>
        <taxon>Streptophyta</taxon>
        <taxon>Embryophyta</taxon>
        <taxon>Tracheophyta</taxon>
        <taxon>Spermatophyta</taxon>
        <taxon>Magnoliopsida</taxon>
        <taxon>eudicotyledons</taxon>
        <taxon>Gunneridae</taxon>
        <taxon>Pentapetalae</taxon>
        <taxon>asterids</taxon>
        <taxon>Ericales</taxon>
        <taxon>Ericaceae</taxon>
        <taxon>Ericoideae</taxon>
        <taxon>Rhodoreae</taxon>
        <taxon>Rhododendron</taxon>
    </lineage>
</organism>
<name>A0A834L5S6_RHOSS</name>
<evidence type="ECO:0000313" key="3">
    <source>
        <dbReference type="Proteomes" id="UP000626092"/>
    </source>
</evidence>
<comment type="caution">
    <text evidence="2">The sequence shown here is derived from an EMBL/GenBank/DDBJ whole genome shotgun (WGS) entry which is preliminary data.</text>
</comment>
<proteinExistence type="predicted"/>
<dbReference type="AlphaFoldDB" id="A0A834L5S6"/>
<keyword evidence="1" id="KW-0175">Coiled coil</keyword>
<reference evidence="2" key="1">
    <citation type="submission" date="2019-11" db="EMBL/GenBank/DDBJ databases">
        <authorList>
            <person name="Liu Y."/>
            <person name="Hou J."/>
            <person name="Li T.-Q."/>
            <person name="Guan C.-H."/>
            <person name="Wu X."/>
            <person name="Wu H.-Z."/>
            <person name="Ling F."/>
            <person name="Zhang R."/>
            <person name="Shi X.-G."/>
            <person name="Ren J.-P."/>
            <person name="Chen E.-F."/>
            <person name="Sun J.-M."/>
        </authorList>
    </citation>
    <scope>NUCLEOTIDE SEQUENCE</scope>
    <source>
        <strain evidence="2">Adult_tree_wgs_1</strain>
        <tissue evidence="2">Leaves</tissue>
    </source>
</reference>
<sequence length="248" mass="28553">MWPEKVHINVVGREEGKIELAKAVRPVGPVGRSSCRCQSGWRRQRSWLEVVGQEHSTLVGGFRKVAKAWRGAEIWWKVRVLFGGLRNGERVLGLDQEIDPRECKQCQYVEPSTSQLEVPLRGLPRSWREGDYLVSRYPDGSAGMRLGAQEEIRLTPRTLFAEALMHFRLEVGWLRKRLDQMAAPLELPVARDQLEKVGKEIEEMEEVVRRLKDKKEGLVLVLLLELPVARDQLEKVGKEIEEMEEVVR</sequence>
<dbReference type="Proteomes" id="UP000626092">
    <property type="component" value="Unassembled WGS sequence"/>
</dbReference>
<evidence type="ECO:0000313" key="2">
    <source>
        <dbReference type="EMBL" id="KAF7123331.1"/>
    </source>
</evidence>
<accession>A0A834L5S6</accession>